<sequence length="393" mass="43267">MCERCKTLPYTTLMSTRLNKTSCGIGLRRNVKAGETGDPRENPPTSGLVRGTIPTRENPGVTPPGIEPGSPWGGEFSIALIARETITYREQNPVYRDERPSNTTPALLQEKRVEIRIETIRTLSRGAMTLRARQEINASLTRSARLRKTPVDSSTKRCFSDCRVATGRVSSMHLGYTSRSKLCDVTAPEFCRHVTSENVTPQSRMSASVKTNTHHVSLFNCLARIGDAVFDWRPLSRPDIYSLNILPCSSTQPLPQGALSPQHRLRNFPLCNWDRDGLAVRQLAPPHRGEHGSIPGRATPGFSKVGIVPDDAAVRRVFSGISRFLHPFILALLHSHLTAPALALKTSMNTHSVKVISWLIDVAEANKTDCPNSSSLVPSVNKVCEDASTRVYA</sequence>
<evidence type="ECO:0000256" key="1">
    <source>
        <dbReference type="SAM" id="MobiDB-lite"/>
    </source>
</evidence>
<keyword evidence="3" id="KW-1185">Reference proteome</keyword>
<dbReference type="Proteomes" id="UP001159363">
    <property type="component" value="Chromosome 16"/>
</dbReference>
<organism evidence="2 3">
    <name type="scientific">Dryococelus australis</name>
    <dbReference type="NCBI Taxonomy" id="614101"/>
    <lineage>
        <taxon>Eukaryota</taxon>
        <taxon>Metazoa</taxon>
        <taxon>Ecdysozoa</taxon>
        <taxon>Arthropoda</taxon>
        <taxon>Hexapoda</taxon>
        <taxon>Insecta</taxon>
        <taxon>Pterygota</taxon>
        <taxon>Neoptera</taxon>
        <taxon>Polyneoptera</taxon>
        <taxon>Phasmatodea</taxon>
        <taxon>Verophasmatodea</taxon>
        <taxon>Anareolatae</taxon>
        <taxon>Phasmatidae</taxon>
        <taxon>Eurycanthinae</taxon>
        <taxon>Dryococelus</taxon>
    </lineage>
</organism>
<gene>
    <name evidence="2" type="ORF">PR048_033176</name>
</gene>
<evidence type="ECO:0000313" key="3">
    <source>
        <dbReference type="Proteomes" id="UP001159363"/>
    </source>
</evidence>
<evidence type="ECO:0000313" key="2">
    <source>
        <dbReference type="EMBL" id="KAJ8865656.1"/>
    </source>
</evidence>
<comment type="caution">
    <text evidence="2">The sequence shown here is derived from an EMBL/GenBank/DDBJ whole genome shotgun (WGS) entry which is preliminary data.</text>
</comment>
<dbReference type="EMBL" id="JARBHB010000017">
    <property type="protein sequence ID" value="KAJ8865656.1"/>
    <property type="molecule type" value="Genomic_DNA"/>
</dbReference>
<proteinExistence type="predicted"/>
<accession>A0ABQ9FZI7</accession>
<feature type="region of interest" description="Disordered" evidence="1">
    <location>
        <begin position="31"/>
        <end position="69"/>
    </location>
</feature>
<reference evidence="2 3" key="1">
    <citation type="submission" date="2023-02" db="EMBL/GenBank/DDBJ databases">
        <title>LHISI_Scaffold_Assembly.</title>
        <authorList>
            <person name="Stuart O.P."/>
            <person name="Cleave R."/>
            <person name="Magrath M.J.L."/>
            <person name="Mikheyev A.S."/>
        </authorList>
    </citation>
    <scope>NUCLEOTIDE SEQUENCE [LARGE SCALE GENOMIC DNA]</scope>
    <source>
        <strain evidence="2">Daus_M_001</strain>
        <tissue evidence="2">Leg muscle</tissue>
    </source>
</reference>
<protein>
    <submittedName>
        <fullName evidence="2">Uncharacterized protein</fullName>
    </submittedName>
</protein>
<name>A0ABQ9FZI7_9NEOP</name>